<dbReference type="SUPFAM" id="SSF56784">
    <property type="entry name" value="HAD-like"/>
    <property type="match status" value="1"/>
</dbReference>
<evidence type="ECO:0000313" key="1">
    <source>
        <dbReference type="EMBL" id="KAK7057445.1"/>
    </source>
</evidence>
<protein>
    <submittedName>
        <fullName evidence="1">HAD-like domain-containing protein</fullName>
    </submittedName>
</protein>
<dbReference type="GO" id="GO:0046474">
    <property type="term" value="P:glycerophospholipid biosynthetic process"/>
    <property type="evidence" value="ECO:0007669"/>
    <property type="project" value="TreeGrafter"/>
</dbReference>
<dbReference type="PANTHER" id="PTHR14269">
    <property type="entry name" value="CDP-DIACYLGLYCEROL--GLYCEROL-3-PHOSPHATE 3-PHOSPHATIDYLTRANSFERASE-RELATED"/>
    <property type="match status" value="1"/>
</dbReference>
<dbReference type="InterPro" id="IPR006357">
    <property type="entry name" value="HAD-SF_hydro_IIA"/>
</dbReference>
<proteinExistence type="predicted"/>
<accession>A0AAW0E345</accession>
<dbReference type="Gene3D" id="3.40.50.1000">
    <property type="entry name" value="HAD superfamily/HAD-like"/>
    <property type="match status" value="2"/>
</dbReference>
<dbReference type="PANTHER" id="PTHR14269:SF4">
    <property type="entry name" value="CAT EYE SYNDROME CRITICAL REGION PROTEIN 5"/>
    <property type="match status" value="1"/>
</dbReference>
<organism evidence="1 2">
    <name type="scientific">Favolaschia claudopus</name>
    <dbReference type="NCBI Taxonomy" id="2862362"/>
    <lineage>
        <taxon>Eukaryota</taxon>
        <taxon>Fungi</taxon>
        <taxon>Dikarya</taxon>
        <taxon>Basidiomycota</taxon>
        <taxon>Agaricomycotina</taxon>
        <taxon>Agaricomycetes</taxon>
        <taxon>Agaricomycetidae</taxon>
        <taxon>Agaricales</taxon>
        <taxon>Marasmiineae</taxon>
        <taxon>Mycenaceae</taxon>
        <taxon>Favolaschia</taxon>
    </lineage>
</organism>
<dbReference type="Pfam" id="PF13242">
    <property type="entry name" value="Hydrolase_like"/>
    <property type="match status" value="1"/>
</dbReference>
<sequence length="348" mass="39584">MASSGWRVNTRRRCPPSCEAGLVEARWRQPIQYVRATYRSCFEVIIKFAKDNTLTNGGGLTEEERCMRLTEKLHPHHIHPRQYVQAHTILKSMAHKFANEPVLVLGGKFDQVRRAAQNYGFNKAYTTHDVLNWNPSVWPFHQLTDRERAATQRVDFSDTRISAVFVFHDPRNWALDVQVLCDVIQSGGFIGGPYIPLEKQTRPIDLVFCNPDLIWRSDFDRPRLGQGAFKSAFQSVFKSLTGSEYPHVQFGKPTRATYDFAADVMRKHLQQMPDYDAHSPLPPIYMVGDNPESDIAGANAAGWDSILVKTGVFSGGNPTHIPTCIAEDVEEAVDWAIRREVARWTELR</sequence>
<dbReference type="InterPro" id="IPR036412">
    <property type="entry name" value="HAD-like_sf"/>
</dbReference>
<dbReference type="Proteomes" id="UP001362999">
    <property type="component" value="Unassembled WGS sequence"/>
</dbReference>
<dbReference type="GO" id="GO:0005739">
    <property type="term" value="C:mitochondrion"/>
    <property type="evidence" value="ECO:0007669"/>
    <property type="project" value="TreeGrafter"/>
</dbReference>
<dbReference type="NCBIfam" id="TIGR01456">
    <property type="entry name" value="CECR5"/>
    <property type="match status" value="1"/>
</dbReference>
<evidence type="ECO:0000313" key="2">
    <source>
        <dbReference type="Proteomes" id="UP001362999"/>
    </source>
</evidence>
<name>A0AAW0E345_9AGAR</name>
<dbReference type="InterPro" id="IPR050324">
    <property type="entry name" value="CDP-alcohol_PTase-I"/>
</dbReference>
<dbReference type="EMBL" id="JAWWNJ010000004">
    <property type="protein sequence ID" value="KAK7057445.1"/>
    <property type="molecule type" value="Genomic_DNA"/>
</dbReference>
<dbReference type="InterPro" id="IPR006353">
    <property type="entry name" value="HAD-SF_hydro_IIA_CECR5"/>
</dbReference>
<gene>
    <name evidence="1" type="ORF">R3P38DRAFT_3168973</name>
</gene>
<keyword evidence="2" id="KW-1185">Reference proteome</keyword>
<dbReference type="AlphaFoldDB" id="A0AAW0E345"/>
<comment type="caution">
    <text evidence="1">The sequence shown here is derived from an EMBL/GenBank/DDBJ whole genome shotgun (WGS) entry which is preliminary data.</text>
</comment>
<dbReference type="InterPro" id="IPR023214">
    <property type="entry name" value="HAD_sf"/>
</dbReference>
<dbReference type="NCBIfam" id="TIGR01460">
    <property type="entry name" value="HAD-SF-IIA"/>
    <property type="match status" value="1"/>
</dbReference>
<reference evidence="1 2" key="1">
    <citation type="journal article" date="2024" name="J Genomics">
        <title>Draft genome sequencing and assembly of Favolaschia claudopus CIRM-BRFM 2984 isolated from oak limbs.</title>
        <authorList>
            <person name="Navarro D."/>
            <person name="Drula E."/>
            <person name="Chaduli D."/>
            <person name="Cazenave R."/>
            <person name="Ahrendt S."/>
            <person name="Wang J."/>
            <person name="Lipzen A."/>
            <person name="Daum C."/>
            <person name="Barry K."/>
            <person name="Grigoriev I.V."/>
            <person name="Favel A."/>
            <person name="Rosso M.N."/>
            <person name="Martin F."/>
        </authorList>
    </citation>
    <scope>NUCLEOTIDE SEQUENCE [LARGE SCALE GENOMIC DNA]</scope>
    <source>
        <strain evidence="1 2">CIRM-BRFM 2984</strain>
    </source>
</reference>